<evidence type="ECO:0000313" key="3">
    <source>
        <dbReference type="Proteomes" id="UP000198211"/>
    </source>
</evidence>
<evidence type="ECO:0000259" key="1">
    <source>
        <dbReference type="Pfam" id="PF13456"/>
    </source>
</evidence>
<protein>
    <recommendedName>
        <fullName evidence="1">RNase H type-1 domain-containing protein</fullName>
    </recommendedName>
</protein>
<gene>
    <name evidence="2" type="ORF">PHMEG_0005558</name>
</gene>
<dbReference type="OrthoDB" id="126704at2759"/>
<evidence type="ECO:0000313" key="2">
    <source>
        <dbReference type="EMBL" id="OWZ20075.1"/>
    </source>
</evidence>
<dbReference type="InterPro" id="IPR002156">
    <property type="entry name" value="RNaseH_domain"/>
</dbReference>
<dbReference type="SUPFAM" id="SSF53098">
    <property type="entry name" value="Ribonuclease H-like"/>
    <property type="match status" value="1"/>
</dbReference>
<dbReference type="GO" id="GO:0004523">
    <property type="term" value="F:RNA-DNA hybrid ribonuclease activity"/>
    <property type="evidence" value="ECO:0007669"/>
    <property type="project" value="InterPro"/>
</dbReference>
<sequence length="102" mass="11356">MLKADFDSYVLRFEGAAKTCGCVLWKISGWKVVTVQSFVLEDVTVNDAENHGLLEGLVMVAERNIPDVIVVGDPRIVIQQVQGPINCNQPKLQQRLAEYGRN</sequence>
<comment type="caution">
    <text evidence="2">The sequence shown here is derived from an EMBL/GenBank/DDBJ whole genome shotgun (WGS) entry which is preliminary data.</text>
</comment>
<dbReference type="InterPro" id="IPR036397">
    <property type="entry name" value="RNaseH_sf"/>
</dbReference>
<dbReference type="Gene3D" id="3.30.420.10">
    <property type="entry name" value="Ribonuclease H-like superfamily/Ribonuclease H"/>
    <property type="match status" value="1"/>
</dbReference>
<proteinExistence type="predicted"/>
<accession>A0A225WR46</accession>
<organism evidence="2 3">
    <name type="scientific">Phytophthora megakarya</name>
    <dbReference type="NCBI Taxonomy" id="4795"/>
    <lineage>
        <taxon>Eukaryota</taxon>
        <taxon>Sar</taxon>
        <taxon>Stramenopiles</taxon>
        <taxon>Oomycota</taxon>
        <taxon>Peronosporomycetes</taxon>
        <taxon>Peronosporales</taxon>
        <taxon>Peronosporaceae</taxon>
        <taxon>Phytophthora</taxon>
    </lineage>
</organism>
<keyword evidence="3" id="KW-1185">Reference proteome</keyword>
<dbReference type="InterPro" id="IPR012337">
    <property type="entry name" value="RNaseH-like_sf"/>
</dbReference>
<dbReference type="EMBL" id="NBNE01000363">
    <property type="protein sequence ID" value="OWZ20075.1"/>
    <property type="molecule type" value="Genomic_DNA"/>
</dbReference>
<reference evidence="3" key="1">
    <citation type="submission" date="2017-03" db="EMBL/GenBank/DDBJ databases">
        <title>Phytopthora megakarya and P. palmivora, two closely related causual agents of cacao black pod achieved similar genome size and gene model numbers by different mechanisms.</title>
        <authorList>
            <person name="Ali S."/>
            <person name="Shao J."/>
            <person name="Larry D.J."/>
            <person name="Kronmiller B."/>
            <person name="Shen D."/>
            <person name="Strem M.D."/>
            <person name="Melnick R.L."/>
            <person name="Guiltinan M.J."/>
            <person name="Tyler B.M."/>
            <person name="Meinhardt L.W."/>
            <person name="Bailey B.A."/>
        </authorList>
    </citation>
    <scope>NUCLEOTIDE SEQUENCE [LARGE SCALE GENOMIC DNA]</scope>
    <source>
        <strain evidence="3">zdho120</strain>
    </source>
</reference>
<dbReference type="GO" id="GO:0003676">
    <property type="term" value="F:nucleic acid binding"/>
    <property type="evidence" value="ECO:0007669"/>
    <property type="project" value="InterPro"/>
</dbReference>
<feature type="domain" description="RNase H type-1" evidence="1">
    <location>
        <begin position="19"/>
        <end position="96"/>
    </location>
</feature>
<dbReference type="Pfam" id="PF13456">
    <property type="entry name" value="RVT_3"/>
    <property type="match status" value="1"/>
</dbReference>
<dbReference type="AlphaFoldDB" id="A0A225WR46"/>
<dbReference type="Proteomes" id="UP000198211">
    <property type="component" value="Unassembled WGS sequence"/>
</dbReference>
<name>A0A225WR46_9STRA</name>